<dbReference type="Proteomes" id="UP000256645">
    <property type="component" value="Unassembled WGS sequence"/>
</dbReference>
<gene>
    <name evidence="3" type="ORF">BP6252_05506</name>
</gene>
<dbReference type="OrthoDB" id="2152029at2759"/>
<keyword evidence="4" id="KW-1185">Reference proteome</keyword>
<dbReference type="EMBL" id="PDLM01000005">
    <property type="protein sequence ID" value="RDW77453.1"/>
    <property type="molecule type" value="Genomic_DNA"/>
</dbReference>
<evidence type="ECO:0000256" key="1">
    <source>
        <dbReference type="ARBA" id="ARBA00022801"/>
    </source>
</evidence>
<evidence type="ECO:0000313" key="3">
    <source>
        <dbReference type="EMBL" id="RDW77453.1"/>
    </source>
</evidence>
<dbReference type="PANTHER" id="PTHR48081">
    <property type="entry name" value="AB HYDROLASE SUPERFAMILY PROTEIN C4A8.06C"/>
    <property type="match status" value="1"/>
</dbReference>
<dbReference type="GO" id="GO:0016787">
    <property type="term" value="F:hydrolase activity"/>
    <property type="evidence" value="ECO:0007669"/>
    <property type="project" value="UniProtKB-KW"/>
</dbReference>
<dbReference type="SUPFAM" id="SSF53474">
    <property type="entry name" value="alpha/beta-Hydrolases"/>
    <property type="match status" value="1"/>
</dbReference>
<sequence length="395" mass="44485">MKAEYQSPTSIRAWQSTSPRYENLTRKLRAVQALALYLPQLPLIYLDTLVGTTYYGRPSWSFQFRAFRLVLAYFIWAKNPGTRPALDVLTDASREAIGKLKHSQRAELVVVPARPDQIVGDAVHEIIQPEACPCFWQWLDDMPSPATDDRPMHQRRVMMYFVGGGMVQGHPLQSALGWRIMSKTAVPIFGVNFRKCVTKQTAFPAALQDAVAAYFYLLDLGFARENISIMGDSGGGGIATTLLLYLKRHGFPMPDNAVLVSPFVDLVDDFQGDPEPLHLDILNPEMCSMVQYQYTENRPDLRATLLSPSRAELPEGYSYEGFPRTMMVWGEVEVFKRGIEQLVDCLRRAGVDVECVVGKDEVHDYPVFTKDFSDDGFFGKILPFLDAKAAIRAKL</sequence>
<evidence type="ECO:0000313" key="4">
    <source>
        <dbReference type="Proteomes" id="UP000256645"/>
    </source>
</evidence>
<dbReference type="Gene3D" id="3.40.50.1820">
    <property type="entry name" value="alpha/beta hydrolase"/>
    <property type="match status" value="1"/>
</dbReference>
<accession>A0A3D8RTS8</accession>
<dbReference type="AlphaFoldDB" id="A0A3D8RTS8"/>
<feature type="domain" description="Alpha/beta hydrolase fold-3" evidence="2">
    <location>
        <begin position="158"/>
        <end position="365"/>
    </location>
</feature>
<organism evidence="3 4">
    <name type="scientific">Coleophoma cylindrospora</name>
    <dbReference type="NCBI Taxonomy" id="1849047"/>
    <lineage>
        <taxon>Eukaryota</taxon>
        <taxon>Fungi</taxon>
        <taxon>Dikarya</taxon>
        <taxon>Ascomycota</taxon>
        <taxon>Pezizomycotina</taxon>
        <taxon>Leotiomycetes</taxon>
        <taxon>Helotiales</taxon>
        <taxon>Dermateaceae</taxon>
        <taxon>Coleophoma</taxon>
    </lineage>
</organism>
<dbReference type="InterPro" id="IPR013094">
    <property type="entry name" value="AB_hydrolase_3"/>
</dbReference>
<keyword evidence="1" id="KW-0378">Hydrolase</keyword>
<reference evidence="3 4" key="1">
    <citation type="journal article" date="2018" name="IMA Fungus">
        <title>IMA Genome-F 9: Draft genome sequence of Annulohypoxylon stygium, Aspergillus mulundensis, Berkeleyomyces basicola (syn. Thielaviopsis basicola), Ceratocystis smalleyi, two Cercospora beticola strains, Coleophoma cylindrospora, Fusarium fracticaudum, Phialophora cf. hyalina, and Morchella septimelata.</title>
        <authorList>
            <person name="Wingfield B.D."/>
            <person name="Bills G.F."/>
            <person name="Dong Y."/>
            <person name="Huang W."/>
            <person name="Nel W.J."/>
            <person name="Swalarsk-Parry B.S."/>
            <person name="Vaghefi N."/>
            <person name="Wilken P.M."/>
            <person name="An Z."/>
            <person name="de Beer Z.W."/>
            <person name="De Vos L."/>
            <person name="Chen L."/>
            <person name="Duong T.A."/>
            <person name="Gao Y."/>
            <person name="Hammerbacher A."/>
            <person name="Kikkert J.R."/>
            <person name="Li Y."/>
            <person name="Li H."/>
            <person name="Li K."/>
            <person name="Li Q."/>
            <person name="Liu X."/>
            <person name="Ma X."/>
            <person name="Naidoo K."/>
            <person name="Pethybridge S.J."/>
            <person name="Sun J."/>
            <person name="Steenkamp E.T."/>
            <person name="van der Nest M.A."/>
            <person name="van Wyk S."/>
            <person name="Wingfield M.J."/>
            <person name="Xiong C."/>
            <person name="Yue Q."/>
            <person name="Zhang X."/>
        </authorList>
    </citation>
    <scope>NUCLEOTIDE SEQUENCE [LARGE SCALE GENOMIC DNA]</scope>
    <source>
        <strain evidence="3 4">BP6252</strain>
    </source>
</reference>
<dbReference type="InterPro" id="IPR050300">
    <property type="entry name" value="GDXG_lipolytic_enzyme"/>
</dbReference>
<name>A0A3D8RTS8_9HELO</name>
<protein>
    <recommendedName>
        <fullName evidence="2">Alpha/beta hydrolase fold-3 domain-containing protein</fullName>
    </recommendedName>
</protein>
<comment type="caution">
    <text evidence="3">The sequence shown here is derived from an EMBL/GenBank/DDBJ whole genome shotgun (WGS) entry which is preliminary data.</text>
</comment>
<dbReference type="Pfam" id="PF07859">
    <property type="entry name" value="Abhydrolase_3"/>
    <property type="match status" value="1"/>
</dbReference>
<dbReference type="PANTHER" id="PTHR48081:SF8">
    <property type="entry name" value="ALPHA_BETA HYDROLASE FOLD-3 DOMAIN-CONTAINING PROTEIN-RELATED"/>
    <property type="match status" value="1"/>
</dbReference>
<dbReference type="STRING" id="1849047.A0A3D8RTS8"/>
<evidence type="ECO:0000259" key="2">
    <source>
        <dbReference type="Pfam" id="PF07859"/>
    </source>
</evidence>
<proteinExistence type="predicted"/>
<dbReference type="InterPro" id="IPR029058">
    <property type="entry name" value="AB_hydrolase_fold"/>
</dbReference>